<feature type="transmembrane region" description="Helical" evidence="8">
    <location>
        <begin position="91"/>
        <end position="112"/>
    </location>
</feature>
<dbReference type="CDD" id="cd06550">
    <property type="entry name" value="TM_ABC_iron-siderophores_like"/>
    <property type="match status" value="1"/>
</dbReference>
<feature type="transmembrane region" description="Helical" evidence="8">
    <location>
        <begin position="133"/>
        <end position="154"/>
    </location>
</feature>
<dbReference type="Pfam" id="PF01032">
    <property type="entry name" value="FecCD"/>
    <property type="match status" value="1"/>
</dbReference>
<feature type="transmembrane region" description="Helical" evidence="8">
    <location>
        <begin position="33"/>
        <end position="52"/>
    </location>
</feature>
<name>A0ABR6HSK0_9RHOB</name>
<evidence type="ECO:0000256" key="7">
    <source>
        <dbReference type="ARBA" id="ARBA00023136"/>
    </source>
</evidence>
<comment type="caution">
    <text evidence="9">The sequence shown here is derived from an EMBL/GenBank/DDBJ whole genome shotgun (WGS) entry which is preliminary data.</text>
</comment>
<dbReference type="SUPFAM" id="SSF81345">
    <property type="entry name" value="ABC transporter involved in vitamin B12 uptake, BtuC"/>
    <property type="match status" value="1"/>
</dbReference>
<dbReference type="Proteomes" id="UP000576152">
    <property type="component" value="Unassembled WGS sequence"/>
</dbReference>
<dbReference type="PANTHER" id="PTHR30472">
    <property type="entry name" value="FERRIC ENTEROBACTIN TRANSPORT SYSTEM PERMEASE PROTEIN"/>
    <property type="match status" value="1"/>
</dbReference>
<keyword evidence="7 8" id="KW-0472">Membrane</keyword>
<evidence type="ECO:0000256" key="1">
    <source>
        <dbReference type="ARBA" id="ARBA00004651"/>
    </source>
</evidence>
<organism evidence="9 10">
    <name type="scientific">Limimaricola variabilis</name>
    <dbReference type="NCBI Taxonomy" id="1492771"/>
    <lineage>
        <taxon>Bacteria</taxon>
        <taxon>Pseudomonadati</taxon>
        <taxon>Pseudomonadota</taxon>
        <taxon>Alphaproteobacteria</taxon>
        <taxon>Rhodobacterales</taxon>
        <taxon>Paracoccaceae</taxon>
        <taxon>Limimaricola</taxon>
    </lineage>
</organism>
<evidence type="ECO:0000256" key="8">
    <source>
        <dbReference type="SAM" id="Phobius"/>
    </source>
</evidence>
<dbReference type="PANTHER" id="PTHR30472:SF25">
    <property type="entry name" value="ABC TRANSPORTER PERMEASE PROTEIN MJ0876-RELATED"/>
    <property type="match status" value="1"/>
</dbReference>
<comment type="subcellular location">
    <subcellularLocation>
        <location evidence="1">Cell membrane</location>
        <topology evidence="1">Multi-pass membrane protein</topology>
    </subcellularLocation>
</comment>
<dbReference type="InterPro" id="IPR000522">
    <property type="entry name" value="ABC_transptr_permease_BtuC"/>
</dbReference>
<dbReference type="EMBL" id="JACIBX010000014">
    <property type="protein sequence ID" value="MBB3713405.1"/>
    <property type="molecule type" value="Genomic_DNA"/>
</dbReference>
<keyword evidence="4" id="KW-1003">Cell membrane</keyword>
<feature type="transmembrane region" description="Helical" evidence="8">
    <location>
        <begin position="59"/>
        <end position="79"/>
    </location>
</feature>
<dbReference type="InterPro" id="IPR037294">
    <property type="entry name" value="ABC_BtuC-like"/>
</dbReference>
<evidence type="ECO:0000313" key="10">
    <source>
        <dbReference type="Proteomes" id="UP000576152"/>
    </source>
</evidence>
<keyword evidence="10" id="KW-1185">Reference proteome</keyword>
<comment type="similarity">
    <text evidence="2">Belongs to the binding-protein-dependent transport system permease family. FecCD subfamily.</text>
</comment>
<evidence type="ECO:0000313" key="9">
    <source>
        <dbReference type="EMBL" id="MBB3713405.1"/>
    </source>
</evidence>
<feature type="transmembrane region" description="Helical" evidence="8">
    <location>
        <begin position="250"/>
        <end position="267"/>
    </location>
</feature>
<sequence>MPRMALALGVGAALGVAGLLTQAALRNPVAEPGLIGVNAGAGFAVVLALSVWQVGNLGLLTLCAAFGALTATALLFGIAGGGRSSAGPLRLLLSGVTVAALLSAGTQVAIILDEKAMEDLLFWLSGGFADRPIAALDPALPVMIGAAGIAWFHASVLDVLAADDETAQALGLPVVTARIAILGLAALLAGTAVAVAGPVAFIGLGAPHLARAMRVTGHARLLPLAALWGAALALTADILARYLIWPGEAPLSAVTALAGVPLLLALLHRRAPA</sequence>
<accession>A0ABR6HSK0</accession>
<protein>
    <submittedName>
        <fullName evidence="9">Iron complex transport system permease protein</fullName>
    </submittedName>
</protein>
<evidence type="ECO:0000256" key="5">
    <source>
        <dbReference type="ARBA" id="ARBA00022692"/>
    </source>
</evidence>
<feature type="transmembrane region" description="Helical" evidence="8">
    <location>
        <begin position="221"/>
        <end position="244"/>
    </location>
</feature>
<keyword evidence="3" id="KW-0813">Transport</keyword>
<evidence type="ECO:0000256" key="4">
    <source>
        <dbReference type="ARBA" id="ARBA00022475"/>
    </source>
</evidence>
<evidence type="ECO:0000256" key="3">
    <source>
        <dbReference type="ARBA" id="ARBA00022448"/>
    </source>
</evidence>
<reference evidence="9 10" key="1">
    <citation type="submission" date="2020-08" db="EMBL/GenBank/DDBJ databases">
        <title>Genomic Encyclopedia of Type Strains, Phase III (KMG-III): the genomes of soil and plant-associated and newly described type strains.</title>
        <authorList>
            <person name="Whitman W."/>
        </authorList>
    </citation>
    <scope>NUCLEOTIDE SEQUENCE [LARGE SCALE GENOMIC DNA]</scope>
    <source>
        <strain evidence="9 10">CECT 8572</strain>
    </source>
</reference>
<dbReference type="Gene3D" id="1.10.3470.10">
    <property type="entry name" value="ABC transporter involved in vitamin B12 uptake, BtuC"/>
    <property type="match status" value="1"/>
</dbReference>
<gene>
    <name evidence="9" type="ORF">FHS00_003009</name>
</gene>
<feature type="transmembrane region" description="Helical" evidence="8">
    <location>
        <begin position="179"/>
        <end position="209"/>
    </location>
</feature>
<evidence type="ECO:0000256" key="6">
    <source>
        <dbReference type="ARBA" id="ARBA00022989"/>
    </source>
</evidence>
<keyword evidence="6 8" id="KW-1133">Transmembrane helix</keyword>
<keyword evidence="5 8" id="KW-0812">Transmembrane</keyword>
<evidence type="ECO:0000256" key="2">
    <source>
        <dbReference type="ARBA" id="ARBA00007935"/>
    </source>
</evidence>
<proteinExistence type="inferred from homology"/>